<keyword evidence="1" id="KW-1133">Transmembrane helix</keyword>
<gene>
    <name evidence="2" type="ORF">JOC95_001542</name>
</gene>
<dbReference type="EMBL" id="JAFBED010000003">
    <property type="protein sequence ID" value="MBM7619690.1"/>
    <property type="molecule type" value="Genomic_DNA"/>
</dbReference>
<keyword evidence="3" id="KW-1185">Reference proteome</keyword>
<protein>
    <submittedName>
        <fullName evidence="2">Carbon starvation protein CstA</fullName>
    </submittedName>
</protein>
<evidence type="ECO:0000313" key="3">
    <source>
        <dbReference type="Proteomes" id="UP000737402"/>
    </source>
</evidence>
<evidence type="ECO:0000313" key="2">
    <source>
        <dbReference type="EMBL" id="MBM7619690.1"/>
    </source>
</evidence>
<keyword evidence="1" id="KW-0812">Transmembrane</keyword>
<accession>A0ABS2NYE4</accession>
<sequence>MFIFSCLVLVIGSVVLFKRFGVKNSFSKGVALAIALSILAVVALAQNYTQSLIPEANDGMGISNSVAYWIIGEERWTNEMFQSFFEKSTYLTLVLIVAYPLVLAVEARKGKKTIGLSNE</sequence>
<dbReference type="RefSeq" id="WP_204414878.1">
    <property type="nucleotide sequence ID" value="NZ_JAFBED010000003.1"/>
</dbReference>
<proteinExistence type="predicted"/>
<dbReference type="Proteomes" id="UP000737402">
    <property type="component" value="Unassembled WGS sequence"/>
</dbReference>
<feature type="transmembrane region" description="Helical" evidence="1">
    <location>
        <begin position="27"/>
        <end position="45"/>
    </location>
</feature>
<feature type="transmembrane region" description="Helical" evidence="1">
    <location>
        <begin position="90"/>
        <end position="107"/>
    </location>
</feature>
<keyword evidence="1" id="KW-0472">Membrane</keyword>
<comment type="caution">
    <text evidence="2">The sequence shown here is derived from an EMBL/GenBank/DDBJ whole genome shotgun (WGS) entry which is preliminary data.</text>
</comment>
<name>A0ABS2NYE4_9BACI</name>
<evidence type="ECO:0000256" key="1">
    <source>
        <dbReference type="SAM" id="Phobius"/>
    </source>
</evidence>
<organism evidence="2 3">
    <name type="scientific">Sutcliffiella tianshenii</name>
    <dbReference type="NCBI Taxonomy" id="1463404"/>
    <lineage>
        <taxon>Bacteria</taxon>
        <taxon>Bacillati</taxon>
        <taxon>Bacillota</taxon>
        <taxon>Bacilli</taxon>
        <taxon>Bacillales</taxon>
        <taxon>Bacillaceae</taxon>
        <taxon>Sutcliffiella</taxon>
    </lineage>
</organism>
<reference evidence="2 3" key="1">
    <citation type="submission" date="2021-01" db="EMBL/GenBank/DDBJ databases">
        <title>Genomic Encyclopedia of Type Strains, Phase IV (KMG-IV): sequencing the most valuable type-strain genomes for metagenomic binning, comparative biology and taxonomic classification.</title>
        <authorList>
            <person name="Goeker M."/>
        </authorList>
    </citation>
    <scope>NUCLEOTIDE SEQUENCE [LARGE SCALE GENOMIC DNA]</scope>
    <source>
        <strain evidence="2 3">DSM 25879</strain>
    </source>
</reference>